<feature type="region of interest" description="Disordered" evidence="4">
    <location>
        <begin position="402"/>
        <end position="429"/>
    </location>
</feature>
<evidence type="ECO:0000259" key="5">
    <source>
        <dbReference type="PROSITE" id="PS50111"/>
    </source>
</evidence>
<evidence type="ECO:0000259" key="6">
    <source>
        <dbReference type="PROSITE" id="PS50885"/>
    </source>
</evidence>
<dbReference type="Pfam" id="PF00015">
    <property type="entry name" value="MCPsignal"/>
    <property type="match status" value="1"/>
</dbReference>
<dbReference type="Gene3D" id="1.10.287.950">
    <property type="entry name" value="Methyl-accepting chemotaxis protein"/>
    <property type="match status" value="1"/>
</dbReference>
<sequence length="685" mass="72622">MRLTIRWKLAAGFAVVLAMLGATSALGIHTLSVSNREADDFASGSFARVQALDAIRTLETRTRLSILDMIASDDAQEIGEIDARMAGAREELSRAVESYAQKLPAERQAQGAELVASLQALQTTVDATLPSARATDRSDAIRAMTKAEPTGKSLETMLTQLRAVFRNMPASPLTQIAQATLSDMQAKFPEARFVSTQVLLESDGNKLKTLEASYKARRTQFDAYVTQIRSAADAAAQPRVEKMAATWASFRDMMDGWVALGARNTSSQAMLQNTQEVRPAALAFETLIDKQSEIERQIATDYVAETASAYDQTRLWMIALGAGAVLLGAIVAYGLGRSLSNALRRTTALAERIGEGDLTARTESVSRDEIGDLQRAMGAMSAHLGEIVASVRQSAAQVASGSSQSATTADQLSSGSTEQAAASEEASAALEEMTANIRQNADNASQTEKMAKQASVLASEVGTSAAKAATAMESVSAKVRDIREIARQTDLLALNAAIEAARAGAHGKGFAVVASEVRKLAERVQAAAIEIESLSLSTLDLTAEAGRKMSVLVPTIQRTDELISEISAACREQSVGIEQINQAIVQLDQVTQANAGAANQMAATAGELSAEAGHLSEQVGFFRTDETTETPAEPRAVAMPPAPVAAPKADIREFQPRAQTARRAAPAEGFALDLEDDAGFERLSA</sequence>
<dbReference type="InterPro" id="IPR051310">
    <property type="entry name" value="MCP_chemotaxis"/>
</dbReference>
<comment type="similarity">
    <text evidence="2">Belongs to the methyl-accepting chemotaxis (MCP) protein family.</text>
</comment>
<name>A0A1H0KVP0_9HYPH</name>
<dbReference type="SUPFAM" id="SSF58104">
    <property type="entry name" value="Methyl-accepting chemotaxis protein (MCP) signaling domain"/>
    <property type="match status" value="1"/>
</dbReference>
<feature type="region of interest" description="Disordered" evidence="4">
    <location>
        <begin position="655"/>
        <end position="685"/>
    </location>
</feature>
<dbReference type="Pfam" id="PF00672">
    <property type="entry name" value="HAMP"/>
    <property type="match status" value="1"/>
</dbReference>
<dbReference type="SMART" id="SM00283">
    <property type="entry name" value="MA"/>
    <property type="match status" value="1"/>
</dbReference>
<dbReference type="GO" id="GO:0007165">
    <property type="term" value="P:signal transduction"/>
    <property type="evidence" value="ECO:0007669"/>
    <property type="project" value="UniProtKB-KW"/>
</dbReference>
<dbReference type="STRING" id="1166073.SAMN05192530_108163"/>
<keyword evidence="3" id="KW-0807">Transducer</keyword>
<evidence type="ECO:0000313" key="7">
    <source>
        <dbReference type="EMBL" id="SDO59790.1"/>
    </source>
</evidence>
<feature type="domain" description="HAMP" evidence="6">
    <location>
        <begin position="337"/>
        <end position="389"/>
    </location>
</feature>
<evidence type="ECO:0000256" key="3">
    <source>
        <dbReference type="PROSITE-ProRule" id="PRU00284"/>
    </source>
</evidence>
<evidence type="ECO:0000256" key="1">
    <source>
        <dbReference type="ARBA" id="ARBA00022500"/>
    </source>
</evidence>
<feature type="compositionally biased region" description="Low complexity" evidence="4">
    <location>
        <begin position="656"/>
        <end position="667"/>
    </location>
</feature>
<dbReference type="GO" id="GO:0006935">
    <property type="term" value="P:chemotaxis"/>
    <property type="evidence" value="ECO:0007669"/>
    <property type="project" value="UniProtKB-KW"/>
</dbReference>
<protein>
    <submittedName>
        <fullName evidence="7">Methyl-accepting chemotaxis protein</fullName>
    </submittedName>
</protein>
<feature type="domain" description="Methyl-accepting transducer" evidence="5">
    <location>
        <begin position="394"/>
        <end position="609"/>
    </location>
</feature>
<dbReference type="SMART" id="SM00304">
    <property type="entry name" value="HAMP"/>
    <property type="match status" value="1"/>
</dbReference>
<dbReference type="InterPro" id="IPR004090">
    <property type="entry name" value="Chemotax_Me-accpt_rcpt"/>
</dbReference>
<dbReference type="PANTHER" id="PTHR43531">
    <property type="entry name" value="PROTEIN ICFG"/>
    <property type="match status" value="1"/>
</dbReference>
<evidence type="ECO:0000313" key="8">
    <source>
        <dbReference type="Proteomes" id="UP000198793"/>
    </source>
</evidence>
<dbReference type="InterPro" id="IPR003660">
    <property type="entry name" value="HAMP_dom"/>
</dbReference>
<dbReference type="InterPro" id="IPR024478">
    <property type="entry name" value="HlyB_4HB_MCP"/>
</dbReference>
<dbReference type="PRINTS" id="PR00260">
    <property type="entry name" value="CHEMTRNSDUCR"/>
</dbReference>
<dbReference type="RefSeq" id="WP_170842631.1">
    <property type="nucleotide sequence ID" value="NZ_JACIDP010000001.1"/>
</dbReference>
<dbReference type="GO" id="GO:0004888">
    <property type="term" value="F:transmembrane signaling receptor activity"/>
    <property type="evidence" value="ECO:0007669"/>
    <property type="project" value="InterPro"/>
</dbReference>
<dbReference type="PROSITE" id="PS50111">
    <property type="entry name" value="CHEMOTAXIS_TRANSDUC_2"/>
    <property type="match status" value="1"/>
</dbReference>
<dbReference type="GO" id="GO:0005886">
    <property type="term" value="C:plasma membrane"/>
    <property type="evidence" value="ECO:0007669"/>
    <property type="project" value="TreeGrafter"/>
</dbReference>
<dbReference type="InterPro" id="IPR004089">
    <property type="entry name" value="MCPsignal_dom"/>
</dbReference>
<dbReference type="EMBL" id="FNIT01000008">
    <property type="protein sequence ID" value="SDO59790.1"/>
    <property type="molecule type" value="Genomic_DNA"/>
</dbReference>
<evidence type="ECO:0000256" key="4">
    <source>
        <dbReference type="SAM" id="MobiDB-lite"/>
    </source>
</evidence>
<dbReference type="PROSITE" id="PS50885">
    <property type="entry name" value="HAMP"/>
    <property type="match status" value="1"/>
</dbReference>
<dbReference type="PANTHER" id="PTHR43531:SF11">
    <property type="entry name" value="METHYL-ACCEPTING CHEMOTAXIS PROTEIN 3"/>
    <property type="match status" value="1"/>
</dbReference>
<proteinExistence type="inferred from homology"/>
<accession>A0A1H0KVP0</accession>
<keyword evidence="8" id="KW-1185">Reference proteome</keyword>
<dbReference type="Proteomes" id="UP000198793">
    <property type="component" value="Unassembled WGS sequence"/>
</dbReference>
<evidence type="ECO:0000256" key="2">
    <source>
        <dbReference type="ARBA" id="ARBA00029447"/>
    </source>
</evidence>
<keyword evidence="1" id="KW-0145">Chemotaxis</keyword>
<dbReference type="CDD" id="cd06225">
    <property type="entry name" value="HAMP"/>
    <property type="match status" value="1"/>
</dbReference>
<gene>
    <name evidence="7" type="ORF">SAMN05192530_108163</name>
</gene>
<organism evidence="7 8">
    <name type="scientific">Aureimonas jatrophae</name>
    <dbReference type="NCBI Taxonomy" id="1166073"/>
    <lineage>
        <taxon>Bacteria</taxon>
        <taxon>Pseudomonadati</taxon>
        <taxon>Pseudomonadota</taxon>
        <taxon>Alphaproteobacteria</taxon>
        <taxon>Hyphomicrobiales</taxon>
        <taxon>Aurantimonadaceae</taxon>
        <taxon>Aureimonas</taxon>
    </lineage>
</organism>
<reference evidence="7 8" key="1">
    <citation type="submission" date="2016-10" db="EMBL/GenBank/DDBJ databases">
        <authorList>
            <person name="de Groot N.N."/>
        </authorList>
    </citation>
    <scope>NUCLEOTIDE SEQUENCE [LARGE SCALE GENOMIC DNA]</scope>
    <source>
        <strain evidence="8">L7-484,KACC 16230,DSM 25025</strain>
    </source>
</reference>
<dbReference type="Pfam" id="PF12729">
    <property type="entry name" value="4HB_MCP_1"/>
    <property type="match status" value="1"/>
</dbReference>
<dbReference type="AlphaFoldDB" id="A0A1H0KVP0"/>